<dbReference type="GO" id="GO:0000981">
    <property type="term" value="F:DNA-binding transcription factor activity, RNA polymerase II-specific"/>
    <property type="evidence" value="ECO:0007669"/>
    <property type="project" value="InterPro"/>
</dbReference>
<dbReference type="CDD" id="cd00067">
    <property type="entry name" value="GAL4"/>
    <property type="match status" value="1"/>
</dbReference>
<keyword evidence="3" id="KW-0805">Transcription regulation</keyword>
<gene>
    <name evidence="7" type="ORF">BU16DRAFT_360464</name>
</gene>
<dbReference type="InterPro" id="IPR036864">
    <property type="entry name" value="Zn2-C6_fun-type_DNA-bd_sf"/>
</dbReference>
<dbReference type="PROSITE" id="PS50048">
    <property type="entry name" value="ZN2_CY6_FUNGAL_2"/>
    <property type="match status" value="1"/>
</dbReference>
<comment type="subcellular location">
    <subcellularLocation>
        <location evidence="1">Nucleus</location>
    </subcellularLocation>
</comment>
<sequence length="502" mass="56978">MTTSGAAAPVATQEGIACAFCRRRKRSCDKRLPKCSACASRNLECEYSRIFAPNDDGPQQARTLRAWPSTQPLLTASDSNQSFPAVYFLDNRVFQQSRMQLPKPNWTVPPIIADYVGDPVSLALQYWEKVHWWMPIISKKRLYEHSLNPLISRGVDVFLLLSAMRLLLWHPAQEPRPVIEYMAIRNAIFEAENVGVLTLQLLQAKILLTIYELGHAIYPAAYLSVGSCARFGIAIGINQCLQTTDLSISLEAALETEEKKRAWWALLMLDRTMQLGNPTQMLSTEEPASSSYLPADDEAFESGNIIREPFRASSPASIEMGMLARMSQATFILGRVLRFQARSSESEDQAFRESERLQLDRTLRALLNLVYIEGSVKRTAVCAQSSICYSALIALHDPEAKRTDLEQFDMKMAFLGPVVNEMTWASGVWFGDRLVNISDASPFLLFWAYQAITIYRRLEERYGNETQQHMLLMKEKLRLMSLRWKAGEAYMQILNARDITMM</sequence>
<dbReference type="InterPro" id="IPR050815">
    <property type="entry name" value="TF_fung"/>
</dbReference>
<keyword evidence="5" id="KW-0539">Nucleus</keyword>
<dbReference type="GO" id="GO:0003677">
    <property type="term" value="F:DNA binding"/>
    <property type="evidence" value="ECO:0007669"/>
    <property type="project" value="InterPro"/>
</dbReference>
<dbReference type="SUPFAM" id="SSF57701">
    <property type="entry name" value="Zn2/Cys6 DNA-binding domain"/>
    <property type="match status" value="1"/>
</dbReference>
<dbReference type="InterPro" id="IPR007219">
    <property type="entry name" value="XnlR_reg_dom"/>
</dbReference>
<dbReference type="GO" id="GO:0005634">
    <property type="term" value="C:nucleus"/>
    <property type="evidence" value="ECO:0007669"/>
    <property type="project" value="UniProtKB-SubCell"/>
</dbReference>
<dbReference type="Pfam" id="PF04082">
    <property type="entry name" value="Fungal_trans"/>
    <property type="match status" value="1"/>
</dbReference>
<evidence type="ECO:0000256" key="3">
    <source>
        <dbReference type="ARBA" id="ARBA00023015"/>
    </source>
</evidence>
<evidence type="ECO:0000256" key="1">
    <source>
        <dbReference type="ARBA" id="ARBA00004123"/>
    </source>
</evidence>
<reference evidence="7" key="1">
    <citation type="journal article" date="2020" name="Stud. Mycol.">
        <title>101 Dothideomycetes genomes: a test case for predicting lifestyles and emergence of pathogens.</title>
        <authorList>
            <person name="Haridas S."/>
            <person name="Albert R."/>
            <person name="Binder M."/>
            <person name="Bloem J."/>
            <person name="Labutti K."/>
            <person name="Salamov A."/>
            <person name="Andreopoulos B."/>
            <person name="Baker S."/>
            <person name="Barry K."/>
            <person name="Bills G."/>
            <person name="Bluhm B."/>
            <person name="Cannon C."/>
            <person name="Castanera R."/>
            <person name="Culley D."/>
            <person name="Daum C."/>
            <person name="Ezra D."/>
            <person name="Gonzalez J."/>
            <person name="Henrissat B."/>
            <person name="Kuo A."/>
            <person name="Liang C."/>
            <person name="Lipzen A."/>
            <person name="Lutzoni F."/>
            <person name="Magnuson J."/>
            <person name="Mondo S."/>
            <person name="Nolan M."/>
            <person name="Ohm R."/>
            <person name="Pangilinan J."/>
            <person name="Park H.-J."/>
            <person name="Ramirez L."/>
            <person name="Alfaro M."/>
            <person name="Sun H."/>
            <person name="Tritt A."/>
            <person name="Yoshinaga Y."/>
            <person name="Zwiers L.-H."/>
            <person name="Turgeon B."/>
            <person name="Goodwin S."/>
            <person name="Spatafora J."/>
            <person name="Crous P."/>
            <person name="Grigoriev I."/>
        </authorList>
    </citation>
    <scope>NUCLEOTIDE SEQUENCE</scope>
    <source>
        <strain evidence="7">CBS 269.34</strain>
    </source>
</reference>
<dbReference type="EMBL" id="MU004188">
    <property type="protein sequence ID" value="KAF2495903.1"/>
    <property type="molecule type" value="Genomic_DNA"/>
</dbReference>
<dbReference type="InterPro" id="IPR001138">
    <property type="entry name" value="Zn2Cys6_DnaBD"/>
</dbReference>
<evidence type="ECO:0000259" key="6">
    <source>
        <dbReference type="PROSITE" id="PS50048"/>
    </source>
</evidence>
<evidence type="ECO:0000313" key="8">
    <source>
        <dbReference type="Proteomes" id="UP000799750"/>
    </source>
</evidence>
<evidence type="ECO:0000256" key="5">
    <source>
        <dbReference type="ARBA" id="ARBA00023242"/>
    </source>
</evidence>
<dbReference type="PROSITE" id="PS00463">
    <property type="entry name" value="ZN2_CY6_FUNGAL_1"/>
    <property type="match status" value="1"/>
</dbReference>
<dbReference type="CDD" id="cd12148">
    <property type="entry name" value="fungal_TF_MHR"/>
    <property type="match status" value="1"/>
</dbReference>
<keyword evidence="4" id="KW-0804">Transcription</keyword>
<evidence type="ECO:0000313" key="7">
    <source>
        <dbReference type="EMBL" id="KAF2495903.1"/>
    </source>
</evidence>
<dbReference type="GO" id="GO:0008270">
    <property type="term" value="F:zinc ion binding"/>
    <property type="evidence" value="ECO:0007669"/>
    <property type="project" value="InterPro"/>
</dbReference>
<dbReference type="PANTHER" id="PTHR47338:SF20">
    <property type="entry name" value="ZN(II)2CYS6 TRANSCRIPTION FACTOR (EUROFUNG)"/>
    <property type="match status" value="1"/>
</dbReference>
<dbReference type="Proteomes" id="UP000799750">
    <property type="component" value="Unassembled WGS sequence"/>
</dbReference>
<evidence type="ECO:0000256" key="2">
    <source>
        <dbReference type="ARBA" id="ARBA00022723"/>
    </source>
</evidence>
<keyword evidence="8" id="KW-1185">Reference proteome</keyword>
<dbReference type="Pfam" id="PF00172">
    <property type="entry name" value="Zn_clus"/>
    <property type="match status" value="1"/>
</dbReference>
<evidence type="ECO:0000256" key="4">
    <source>
        <dbReference type="ARBA" id="ARBA00023163"/>
    </source>
</evidence>
<feature type="domain" description="Zn(2)-C6 fungal-type" evidence="6">
    <location>
        <begin position="17"/>
        <end position="47"/>
    </location>
</feature>
<dbReference type="GO" id="GO:0006351">
    <property type="term" value="P:DNA-templated transcription"/>
    <property type="evidence" value="ECO:0007669"/>
    <property type="project" value="InterPro"/>
</dbReference>
<dbReference type="OrthoDB" id="3862662at2759"/>
<accession>A0A6A6QW29</accession>
<proteinExistence type="predicted"/>
<dbReference type="PANTHER" id="PTHR47338">
    <property type="entry name" value="ZN(II)2CYS6 TRANSCRIPTION FACTOR (EUROFUNG)-RELATED"/>
    <property type="match status" value="1"/>
</dbReference>
<protein>
    <recommendedName>
        <fullName evidence="6">Zn(2)-C6 fungal-type domain-containing protein</fullName>
    </recommendedName>
</protein>
<dbReference type="AlphaFoldDB" id="A0A6A6QW29"/>
<dbReference type="SMART" id="SM00066">
    <property type="entry name" value="GAL4"/>
    <property type="match status" value="1"/>
</dbReference>
<name>A0A6A6QW29_9PEZI</name>
<keyword evidence="2" id="KW-0479">Metal-binding</keyword>
<dbReference type="Gene3D" id="4.10.240.10">
    <property type="entry name" value="Zn(2)-C6 fungal-type DNA-binding domain"/>
    <property type="match status" value="1"/>
</dbReference>
<organism evidence="7 8">
    <name type="scientific">Lophium mytilinum</name>
    <dbReference type="NCBI Taxonomy" id="390894"/>
    <lineage>
        <taxon>Eukaryota</taxon>
        <taxon>Fungi</taxon>
        <taxon>Dikarya</taxon>
        <taxon>Ascomycota</taxon>
        <taxon>Pezizomycotina</taxon>
        <taxon>Dothideomycetes</taxon>
        <taxon>Pleosporomycetidae</taxon>
        <taxon>Mytilinidiales</taxon>
        <taxon>Mytilinidiaceae</taxon>
        <taxon>Lophium</taxon>
    </lineage>
</organism>